<evidence type="ECO:0000313" key="3">
    <source>
        <dbReference type="Proteomes" id="UP001228905"/>
    </source>
</evidence>
<dbReference type="RefSeq" id="WP_307348370.1">
    <property type="nucleotide sequence ID" value="NZ_JAUSVS010000002.1"/>
</dbReference>
<proteinExistence type="predicted"/>
<dbReference type="Proteomes" id="UP001228905">
    <property type="component" value="Unassembled WGS sequence"/>
</dbReference>
<sequence length="104" mass="10964">MTDAEKKLDAFFADDGLPARDQAFTHAVMRRAAARRLRAELAWLGAVCLLGAVVLWALAPALEPILHLPARLIETAGPAIGVIVVVFTLLLITAPRDAGGPVSA</sequence>
<organism evidence="2 3">
    <name type="scientific">Caulobacter ginsengisoli</name>
    <dbReference type="NCBI Taxonomy" id="400775"/>
    <lineage>
        <taxon>Bacteria</taxon>
        <taxon>Pseudomonadati</taxon>
        <taxon>Pseudomonadota</taxon>
        <taxon>Alphaproteobacteria</taxon>
        <taxon>Caulobacterales</taxon>
        <taxon>Caulobacteraceae</taxon>
        <taxon>Caulobacter</taxon>
    </lineage>
</organism>
<keyword evidence="1" id="KW-0812">Transmembrane</keyword>
<keyword evidence="1" id="KW-0472">Membrane</keyword>
<evidence type="ECO:0008006" key="4">
    <source>
        <dbReference type="Google" id="ProtNLM"/>
    </source>
</evidence>
<reference evidence="2 3" key="1">
    <citation type="submission" date="2023-07" db="EMBL/GenBank/DDBJ databases">
        <title>Genomic Encyclopedia of Type Strains, Phase IV (KMG-IV): sequencing the most valuable type-strain genomes for metagenomic binning, comparative biology and taxonomic classification.</title>
        <authorList>
            <person name="Goeker M."/>
        </authorList>
    </citation>
    <scope>NUCLEOTIDE SEQUENCE [LARGE SCALE GENOMIC DNA]</scope>
    <source>
        <strain evidence="2 3">DSM 18695</strain>
    </source>
</reference>
<gene>
    <name evidence="2" type="ORF">QO010_001789</name>
</gene>
<dbReference type="EMBL" id="JAUSVS010000002">
    <property type="protein sequence ID" value="MDQ0464018.1"/>
    <property type="molecule type" value="Genomic_DNA"/>
</dbReference>
<evidence type="ECO:0000256" key="1">
    <source>
        <dbReference type="SAM" id="Phobius"/>
    </source>
</evidence>
<protein>
    <recommendedName>
        <fullName evidence="4">DUF5056 domain-containing protein</fullName>
    </recommendedName>
</protein>
<feature type="transmembrane region" description="Helical" evidence="1">
    <location>
        <begin position="41"/>
        <end position="59"/>
    </location>
</feature>
<evidence type="ECO:0000313" key="2">
    <source>
        <dbReference type="EMBL" id="MDQ0464018.1"/>
    </source>
</evidence>
<keyword evidence="3" id="KW-1185">Reference proteome</keyword>
<feature type="transmembrane region" description="Helical" evidence="1">
    <location>
        <begin position="71"/>
        <end position="92"/>
    </location>
</feature>
<accession>A0ABU0IPT4</accession>
<keyword evidence="1" id="KW-1133">Transmembrane helix</keyword>
<name>A0ABU0IPT4_9CAUL</name>
<comment type="caution">
    <text evidence="2">The sequence shown here is derived from an EMBL/GenBank/DDBJ whole genome shotgun (WGS) entry which is preliminary data.</text>
</comment>